<keyword evidence="8" id="KW-0539">Nucleus</keyword>
<accession>A0ABR1DX27</accession>
<evidence type="ECO:0000313" key="15">
    <source>
        <dbReference type="Proteomes" id="UP001303046"/>
    </source>
</evidence>
<sequence length="2075" mass="236596">MSDSEDEVSVSGSEVEEDDLDVEMADDDAPASDCDDNDMDAGSNSSCVKWYQKEIWQLSKLPYYEDLERQANKTLADIKAGLAHAIILNDPITGLMHWVPELEKYIDYHGRRISKEDHILFVRLLNCLVRKGNTFRDVKIALHCLNKLIGKRDFLLRGDVEIDWRPLLELYVEVSYKNLEEDGIFLMPDGFRAELQAYISHARRYFSDNAPQQLLDELRPLMCVWDESIVRAWRLLELFMPMNLPPERQLTNGSALWLAEAWHWFVTVENNNLVEASILKMFVRLSVECPGFINWSDKLDVIFTKLIRSFRLGNVVGLCQQFNLEGASGFITYAMGTQCHEKLMNKLESVFRLVESYLHPSNHGMHTQNLLMFMNKLSLCVLSRAKRERMEKTSNKPRTFVKIPASMRLSQVHLDQFVTLMLPCLKLAMFSKARNEFVAPIVKCCCSISPKIVLPAVLDIVYPALETLTEPHRLLQALQVLVAVAPVLAKDQPGKDGRTFRIHAVNLMNSLLPGLDQNDMGKCLTTFQIVGVLVNLIPLVDCSDAIHLRSDLTEDEKELCSATANFDSIIAMFMDKLLSMMTEYGEAAVFTGAHTNINAKTKANMDDHILHRGTISVFKGICRNSSTALYKVAVDRLYTFLGEHVFDSKTVSTAIADMVFVAVKMYPSLSFVRFFSLIKRKLQQTISIETYSEEKVDFQVIWWLSMADRVLKVPASFLLENWVEVRGLLDLVLPLKKCTLATEKATAILESILEGLCSIYLLESPTRRANADKNLEDALAIRHWSATVDKKTWQPQWHVPSQEDIDKAAELFRDFVLPQLQALSTPQDMDKKEMMHHILLIRNAVLGASASLPFFDGPNYGLEESPSLEAIEHPVARPTNAPILTLNGRNVRDIVLESMKSLLDYLFEHCEDDVKSIQQVVVLLNTLASCRGLNSELFVTSVLSYRTTKAILSDQIAGNRGNIEMLSEEYTLLMHKKRNVTQSGYQFKSQHLEILRMLVKIGTSTYSQNRIKAQLVLVNLLKDYPFAHKSIIGDLVRLLDPTNDSSHEQIKGALHMLTDHKRDALMLRAGFEAQLQAMPAIVGTRHSEKPSIIDLLEQAQNSIVELYESYRIEYDISDEMRTIAASLLDEKEACPLNASKGMPSKELIKANANNLVKLKEKLTGQYYELAEKLLSLAQDPNLHWRHVDMAQAFLSLLVRRDIPYPEPVLRMWVRLLIHDTVKARRMATAVVASWLKLNKPKAVKREWVIPNKEPNTSVGARWPIHYGIRNDNRCMMYEEKLLPQTEEEWNKFQFCGKQHWGFYTWPEKLITYAPLGEQNAIDRTDKDLSETESFIVETFRDPEFSAKMRTLFAVEESKDEAFNAVNFSLFQGLFRCFNDILCSVFKEHLEVLILSPKGADQKLASEIVAGLINGSKLWKWGRQKRMWTWLSPLLTRAFENMKEEAMRNWGVCVATICGCSESRMLKPLLDILFSLISRPTESAFAAQSRLFLLQGGLCQFEWRTIELWNKVVNLLSKAAVVQQYANLRDRMAISLVTASWFDLPTIYYGPDIPETLHAPTIAHCIGLYDQHMGACWEETRVKEGNICSESNDLNGTGETEVKRNARLALKGALSFTLHVAGQSLTSIPPPILRLLPVFCHYSNDVGDEELYKQCFSLLSRLLQATYIPEANLPCIMQVFRQILQSSCWWKSKVTLLWLMKVLVFSNLYVFATVREEIGQLLMGSLSECQLEIRQTAADTLSGLIQSSFFKVTPELLDAFNDRANSTDPIIRHGGVLSLSAIVLAAPYSVPSYLPDVLMRLCRFASEKQPIRDTVKRTLSEFKRTHQDSWREHESQFNEDQLCVLRDLFVSPNYYVRVFIFAHGVIGTTRIYIGNQISMCDNLPSLSFLFLVSFTDAFSESRLFINDSRAFTEMISINRCSRAWLSFILLQDLGVIWLCYREQAAVFFKIVTRLAARQYSLAVTIICIVRLFLLVFFESAPLHACHIAITAFYSLSMLADMFYYKDINITTPNITRMVVQVATAVAFTIAQRWLCTPPKIEPVRRKGRLFAKHYMEGDLLNPPESDDVRELRKKQL</sequence>
<dbReference type="InterPro" id="IPR055455">
    <property type="entry name" value="HEAT_PSME4"/>
</dbReference>
<comment type="subcellular location">
    <subcellularLocation>
        <location evidence="2">Cytoplasm</location>
    </subcellularLocation>
    <subcellularLocation>
        <location evidence="1">Nucleus speckle</location>
    </subcellularLocation>
</comment>
<keyword evidence="10" id="KW-0472">Membrane</keyword>
<dbReference type="PANTHER" id="PTHR32170:SF3">
    <property type="entry name" value="PROTEASOME ACTIVATOR COMPLEX SUBUNIT 4"/>
    <property type="match status" value="1"/>
</dbReference>
<evidence type="ECO:0000256" key="5">
    <source>
        <dbReference type="ARBA" id="ARBA00022737"/>
    </source>
</evidence>
<dbReference type="SUPFAM" id="SSF48371">
    <property type="entry name" value="ARM repeat"/>
    <property type="match status" value="1"/>
</dbReference>
<evidence type="ECO:0000256" key="10">
    <source>
        <dbReference type="SAM" id="Phobius"/>
    </source>
</evidence>
<evidence type="ECO:0000259" key="11">
    <source>
        <dbReference type="Pfam" id="PF11919"/>
    </source>
</evidence>
<reference evidence="14 15" key="1">
    <citation type="submission" date="2023-08" db="EMBL/GenBank/DDBJ databases">
        <title>A Necator americanus chromosomal reference genome.</title>
        <authorList>
            <person name="Ilik V."/>
            <person name="Petrzelkova K.J."/>
            <person name="Pardy F."/>
            <person name="Fuh T."/>
            <person name="Niatou-Singa F.S."/>
            <person name="Gouil Q."/>
            <person name="Baker L."/>
            <person name="Ritchie M.E."/>
            <person name="Jex A.R."/>
            <person name="Gazzola D."/>
            <person name="Li H."/>
            <person name="Toshio Fujiwara R."/>
            <person name="Zhan B."/>
            <person name="Aroian R.V."/>
            <person name="Pafco B."/>
            <person name="Schwarz E.M."/>
        </authorList>
    </citation>
    <scope>NUCLEOTIDE SEQUENCE [LARGE SCALE GENOMIC DNA]</scope>
    <source>
        <strain evidence="14 15">Aroian</strain>
        <tissue evidence="14">Whole animal</tissue>
    </source>
</reference>
<keyword evidence="5" id="KW-0677">Repeat</keyword>
<evidence type="ECO:0000256" key="2">
    <source>
        <dbReference type="ARBA" id="ARBA00004496"/>
    </source>
</evidence>
<dbReference type="Proteomes" id="UP001303046">
    <property type="component" value="Unassembled WGS sequence"/>
</dbReference>
<evidence type="ECO:0000256" key="4">
    <source>
        <dbReference type="ARBA" id="ARBA00022490"/>
    </source>
</evidence>
<dbReference type="Pfam" id="PF16507">
    <property type="entry name" value="HEAT_PSME4_mid"/>
    <property type="match status" value="1"/>
</dbReference>
<keyword evidence="15" id="KW-1185">Reference proteome</keyword>
<evidence type="ECO:0008006" key="16">
    <source>
        <dbReference type="Google" id="ProtNLM"/>
    </source>
</evidence>
<keyword evidence="7" id="KW-0234">DNA repair</keyword>
<dbReference type="EMBL" id="JAVFWL010000005">
    <property type="protein sequence ID" value="KAK6754915.1"/>
    <property type="molecule type" value="Genomic_DNA"/>
</dbReference>
<dbReference type="InterPro" id="IPR016024">
    <property type="entry name" value="ARM-type_fold"/>
</dbReference>
<evidence type="ECO:0000256" key="1">
    <source>
        <dbReference type="ARBA" id="ARBA00004324"/>
    </source>
</evidence>
<keyword evidence="10" id="KW-0812">Transmembrane</keyword>
<feature type="transmembrane region" description="Helical" evidence="10">
    <location>
        <begin position="2015"/>
        <end position="2033"/>
    </location>
</feature>
<feature type="region of interest" description="Disordered" evidence="9">
    <location>
        <begin position="1"/>
        <end position="40"/>
    </location>
</feature>
<comment type="caution">
    <text evidence="14">The sequence shown here is derived from an EMBL/GenBank/DDBJ whole genome shotgun (WGS) entry which is preliminary data.</text>
</comment>
<keyword evidence="6" id="KW-0227">DNA damage</keyword>
<proteinExistence type="inferred from homology"/>
<evidence type="ECO:0000313" key="14">
    <source>
        <dbReference type="EMBL" id="KAK6754915.1"/>
    </source>
</evidence>
<dbReference type="Gene3D" id="1.25.10.10">
    <property type="entry name" value="Leucine-rich Repeat Variant"/>
    <property type="match status" value="1"/>
</dbReference>
<feature type="transmembrane region" description="Helical" evidence="10">
    <location>
        <begin position="1960"/>
        <end position="1979"/>
    </location>
</feature>
<dbReference type="Pfam" id="PF23096">
    <property type="entry name" value="HEAT_PSME4"/>
    <property type="match status" value="1"/>
</dbReference>
<evidence type="ECO:0000259" key="13">
    <source>
        <dbReference type="Pfam" id="PF23096"/>
    </source>
</evidence>
<feature type="compositionally biased region" description="Acidic residues" evidence="9">
    <location>
        <begin position="1"/>
        <end position="39"/>
    </location>
</feature>
<evidence type="ECO:0000256" key="7">
    <source>
        <dbReference type="ARBA" id="ARBA00023204"/>
    </source>
</evidence>
<dbReference type="InterPro" id="IPR035309">
    <property type="entry name" value="PSME4"/>
</dbReference>
<feature type="domain" description="Proteasome activator complex subunit 4-like HEAT repeat-like" evidence="13">
    <location>
        <begin position="1208"/>
        <end position="1494"/>
    </location>
</feature>
<evidence type="ECO:0000256" key="3">
    <source>
        <dbReference type="ARBA" id="ARBA00005739"/>
    </source>
</evidence>
<feature type="transmembrane region" description="Helical" evidence="10">
    <location>
        <begin position="1985"/>
        <end position="2003"/>
    </location>
</feature>
<evidence type="ECO:0000256" key="9">
    <source>
        <dbReference type="SAM" id="MobiDB-lite"/>
    </source>
</evidence>
<gene>
    <name evidence="14" type="primary">Necator_chrV.g18513</name>
    <name evidence="14" type="ORF">RB195_013722</name>
</gene>
<name>A0ABR1DX27_NECAM</name>
<feature type="domain" description="Proteasome activator complex subunit 4 C-terminal" evidence="11">
    <location>
        <begin position="1770"/>
        <end position="1855"/>
    </location>
</feature>
<keyword evidence="4" id="KW-0963">Cytoplasm</keyword>
<evidence type="ECO:0000256" key="6">
    <source>
        <dbReference type="ARBA" id="ARBA00022763"/>
    </source>
</evidence>
<dbReference type="InterPro" id="IPR011989">
    <property type="entry name" value="ARM-like"/>
</dbReference>
<dbReference type="PANTHER" id="PTHR32170">
    <property type="entry name" value="PROTEASOME ACTIVATOR COMPLEX SUBUNIT 4"/>
    <property type="match status" value="1"/>
</dbReference>
<evidence type="ECO:0000259" key="12">
    <source>
        <dbReference type="Pfam" id="PF16507"/>
    </source>
</evidence>
<evidence type="ECO:0000256" key="8">
    <source>
        <dbReference type="ARBA" id="ARBA00023242"/>
    </source>
</evidence>
<keyword evidence="10" id="KW-1133">Transmembrane helix</keyword>
<protein>
    <recommendedName>
        <fullName evidence="16">HEAT repeat protein</fullName>
    </recommendedName>
</protein>
<comment type="similarity">
    <text evidence="3">Belongs to the BLM10 family.</text>
</comment>
<feature type="domain" description="Proteasome activator Blm10 middle HEAT repeats region" evidence="12">
    <location>
        <begin position="347"/>
        <end position="849"/>
    </location>
</feature>
<dbReference type="InterPro" id="IPR021843">
    <property type="entry name" value="PSME4_C"/>
</dbReference>
<dbReference type="Pfam" id="PF11919">
    <property type="entry name" value="PSME4_C"/>
    <property type="match status" value="1"/>
</dbReference>
<dbReference type="InterPro" id="IPR032430">
    <property type="entry name" value="Blm10_mid"/>
</dbReference>
<organism evidence="14 15">
    <name type="scientific">Necator americanus</name>
    <name type="common">Human hookworm</name>
    <dbReference type="NCBI Taxonomy" id="51031"/>
    <lineage>
        <taxon>Eukaryota</taxon>
        <taxon>Metazoa</taxon>
        <taxon>Ecdysozoa</taxon>
        <taxon>Nematoda</taxon>
        <taxon>Chromadorea</taxon>
        <taxon>Rhabditida</taxon>
        <taxon>Rhabditina</taxon>
        <taxon>Rhabditomorpha</taxon>
        <taxon>Strongyloidea</taxon>
        <taxon>Ancylostomatidae</taxon>
        <taxon>Bunostominae</taxon>
        <taxon>Necator</taxon>
    </lineage>
</organism>